<proteinExistence type="predicted"/>
<comment type="caution">
    <text evidence="2">The sequence shown here is derived from an EMBL/GenBank/DDBJ whole genome shotgun (WGS) entry which is preliminary data.</text>
</comment>
<organism evidence="2 3">
    <name type="scientific">Sphingomonas corticis</name>
    <dbReference type="NCBI Taxonomy" id="2722791"/>
    <lineage>
        <taxon>Bacteria</taxon>
        <taxon>Pseudomonadati</taxon>
        <taxon>Pseudomonadota</taxon>
        <taxon>Alphaproteobacteria</taxon>
        <taxon>Sphingomonadales</taxon>
        <taxon>Sphingomonadaceae</taxon>
        <taxon>Sphingomonas</taxon>
    </lineage>
</organism>
<dbReference type="RefSeq" id="WP_168133893.1">
    <property type="nucleotide sequence ID" value="NZ_JAAVJH010000003.1"/>
</dbReference>
<keyword evidence="3" id="KW-1185">Reference proteome</keyword>
<dbReference type="Proteomes" id="UP000732399">
    <property type="component" value="Unassembled WGS sequence"/>
</dbReference>
<evidence type="ECO:0000313" key="3">
    <source>
        <dbReference type="Proteomes" id="UP000732399"/>
    </source>
</evidence>
<gene>
    <name evidence="2" type="ORF">HBH26_07200</name>
</gene>
<evidence type="ECO:0000313" key="2">
    <source>
        <dbReference type="EMBL" id="NJR78405.1"/>
    </source>
</evidence>
<feature type="signal peptide" evidence="1">
    <location>
        <begin position="1"/>
        <end position="24"/>
    </location>
</feature>
<feature type="chain" id="PRO_5046717993" evidence="1">
    <location>
        <begin position="25"/>
        <end position="227"/>
    </location>
</feature>
<protein>
    <submittedName>
        <fullName evidence="2">Uncharacterized protein</fullName>
    </submittedName>
</protein>
<dbReference type="EMBL" id="JAAVJH010000003">
    <property type="protein sequence ID" value="NJR78405.1"/>
    <property type="molecule type" value="Genomic_DNA"/>
</dbReference>
<accession>A0ABX1CK80</accession>
<reference evidence="2 3" key="1">
    <citation type="submission" date="2020-03" db="EMBL/GenBank/DDBJ databases">
        <authorList>
            <person name="Wang L."/>
            <person name="He N."/>
            <person name="Li Y."/>
            <person name="Fang Y."/>
            <person name="Zhang F."/>
        </authorList>
    </citation>
    <scope>NUCLEOTIDE SEQUENCE [LARGE SCALE GENOMIC DNA]</scope>
    <source>
        <strain evidence="2 3">36D10-4-7</strain>
    </source>
</reference>
<name>A0ABX1CK80_9SPHN</name>
<keyword evidence="1" id="KW-0732">Signal</keyword>
<evidence type="ECO:0000256" key="1">
    <source>
        <dbReference type="SAM" id="SignalP"/>
    </source>
</evidence>
<sequence>MRMMRLAGTVAGAAALMATAPAGAQFFMKAKDLRGERIVGNEPDMGQPLPGATPAELRAGVVWNMRAALNVAALQCQFEPTLLTVSNYNAILADHRQELADSFDTLTKYFIRTAKTKKEGQTALDQFGTKTYAGFATVNSQFNFCRVASAIGRDAIFAPRGQFGEIALDRLRELRNSLTPWGEQQFPRYFNPSFATLPRFDKQCWKKDVFDTKKCGEPLQPVVYAAR</sequence>